<keyword evidence="1" id="KW-1015">Disulfide bond</keyword>
<evidence type="ECO:0000256" key="1">
    <source>
        <dbReference type="ARBA" id="ARBA00023157"/>
    </source>
</evidence>
<proteinExistence type="predicted"/>
<evidence type="ECO:0000313" key="4">
    <source>
        <dbReference type="EMBL" id="OCT78557.1"/>
    </source>
</evidence>
<dbReference type="Proteomes" id="UP000694892">
    <property type="component" value="Chromosome 5S"/>
</dbReference>
<dbReference type="GO" id="GO:0005576">
    <property type="term" value="C:extracellular region"/>
    <property type="evidence" value="ECO:0007669"/>
    <property type="project" value="TreeGrafter"/>
</dbReference>
<reference evidence="5" key="1">
    <citation type="journal article" date="2016" name="Nature">
        <title>Genome evolution in the allotetraploid frog Xenopus laevis.</title>
        <authorList>
            <person name="Session A.M."/>
            <person name="Uno Y."/>
            <person name="Kwon T."/>
            <person name="Chapman J.A."/>
            <person name="Toyoda A."/>
            <person name="Takahashi S."/>
            <person name="Fukui A."/>
            <person name="Hikosaka A."/>
            <person name="Suzuki A."/>
            <person name="Kondo M."/>
            <person name="van Heeringen S.J."/>
            <person name="Quigley I."/>
            <person name="Heinz S."/>
            <person name="Ogino H."/>
            <person name="Ochi H."/>
            <person name="Hellsten U."/>
            <person name="Lyons J.B."/>
            <person name="Simakov O."/>
            <person name="Putnam N."/>
            <person name="Stites J."/>
            <person name="Kuroki Y."/>
            <person name="Tanaka T."/>
            <person name="Michiue T."/>
            <person name="Watanabe M."/>
            <person name="Bogdanovic O."/>
            <person name="Lister R."/>
            <person name="Georgiou G."/>
            <person name="Paranjpe S.S."/>
            <person name="van Kruijsbergen I."/>
            <person name="Shu S."/>
            <person name="Carlson J."/>
            <person name="Kinoshita T."/>
            <person name="Ohta Y."/>
            <person name="Mawaribuchi S."/>
            <person name="Jenkins J."/>
            <person name="Grimwood J."/>
            <person name="Schmutz J."/>
            <person name="Mitros T."/>
            <person name="Mozaffari S.V."/>
            <person name="Suzuki Y."/>
            <person name="Haramoto Y."/>
            <person name="Yamamoto T.S."/>
            <person name="Takagi C."/>
            <person name="Heald R."/>
            <person name="Miller K."/>
            <person name="Haudenschild C."/>
            <person name="Kitzman J."/>
            <person name="Nakayama T."/>
            <person name="Izutsu Y."/>
            <person name="Robert J."/>
            <person name="Fortriede J."/>
            <person name="Burns K."/>
            <person name="Lotay V."/>
            <person name="Karimi K."/>
            <person name="Yasuoka Y."/>
            <person name="Dichmann D.S."/>
            <person name="Flajnik M.F."/>
            <person name="Houston D.W."/>
            <person name="Shendure J."/>
            <person name="DuPasquier L."/>
            <person name="Vize P.D."/>
            <person name="Zorn A.M."/>
            <person name="Ito M."/>
            <person name="Marcotte E.M."/>
            <person name="Wallingford J.B."/>
            <person name="Ito Y."/>
            <person name="Asashima M."/>
            <person name="Ueno N."/>
            <person name="Matsuda Y."/>
            <person name="Veenstra G.J."/>
            <person name="Fujiyama A."/>
            <person name="Harland R.M."/>
            <person name="Taira M."/>
            <person name="Rokhsar D.S."/>
        </authorList>
    </citation>
    <scope>NUCLEOTIDE SEQUENCE [LARGE SCALE GENOMIC DNA]</scope>
    <source>
        <strain evidence="5">J</strain>
    </source>
</reference>
<dbReference type="AlphaFoldDB" id="A0A974HHS4"/>
<dbReference type="PANTHER" id="PTHR13814:SF18">
    <property type="entry name" value="FETUIN-B"/>
    <property type="match status" value="1"/>
</dbReference>
<evidence type="ECO:0000313" key="5">
    <source>
        <dbReference type="Proteomes" id="UP000694892"/>
    </source>
</evidence>
<organism evidence="4 5">
    <name type="scientific">Xenopus laevis</name>
    <name type="common">African clawed frog</name>
    <dbReference type="NCBI Taxonomy" id="8355"/>
    <lineage>
        <taxon>Eukaryota</taxon>
        <taxon>Metazoa</taxon>
        <taxon>Chordata</taxon>
        <taxon>Craniata</taxon>
        <taxon>Vertebrata</taxon>
        <taxon>Euteleostomi</taxon>
        <taxon>Amphibia</taxon>
        <taxon>Batrachia</taxon>
        <taxon>Anura</taxon>
        <taxon>Pipoidea</taxon>
        <taxon>Pipidae</taxon>
        <taxon>Xenopodinae</taxon>
        <taxon>Xenopus</taxon>
        <taxon>Xenopus</taxon>
    </lineage>
</organism>
<dbReference type="EMBL" id="CM004475">
    <property type="protein sequence ID" value="OCT78557.1"/>
    <property type="molecule type" value="Genomic_DNA"/>
</dbReference>
<dbReference type="GO" id="GO:0004866">
    <property type="term" value="F:endopeptidase inhibitor activity"/>
    <property type="evidence" value="ECO:0007669"/>
    <property type="project" value="TreeGrafter"/>
</dbReference>
<feature type="compositionally biased region" description="Basic residues" evidence="2">
    <location>
        <begin position="166"/>
        <end position="214"/>
    </location>
</feature>
<feature type="chain" id="PRO_5037110208" evidence="3">
    <location>
        <begin position="19"/>
        <end position="346"/>
    </location>
</feature>
<evidence type="ECO:0000256" key="2">
    <source>
        <dbReference type="SAM" id="MobiDB-lite"/>
    </source>
</evidence>
<keyword evidence="3" id="KW-0732">Signal</keyword>
<evidence type="ECO:0000256" key="3">
    <source>
        <dbReference type="SAM" id="SignalP"/>
    </source>
</evidence>
<dbReference type="PANTHER" id="PTHR13814">
    <property type="entry name" value="FETUIN"/>
    <property type="match status" value="1"/>
</dbReference>
<name>A0A974HHS4_XENLA</name>
<sequence>MECVFILVLFGLVSLCKATSPVFPVVDPIQCNTTESEVHHYLSSIDVFEKKCCVLSGQPSEECEEPYSFHEWVFGECKAIVLISLPWRVQKLICYNCTITSGTNIIETIEDNQVSCDIFEAKEDHSHYPDDHGPYASHPEREVNIPEGQEKPEAAVQEKSQDKSQKGRHHHKHRHHPSHKGHKHGRHHHYHHPHHHEHPPHHYHHHHHHHHYHPNHTFSEHHEHHHHHPNHSSSKHHWHHHHHKNLTSSEHHDSSSEEHTDKKGGKKADRKSFRRRKSYWRRSKVVVQKITLGSKTDVLPTPTITISRPGFRTEYIQFPEAASHLPTCPWTIQEKEEIVPFLPHEK</sequence>
<dbReference type="InterPro" id="IPR050735">
    <property type="entry name" value="Kininogen_Fetuin_HRG"/>
</dbReference>
<feature type="signal peptide" evidence="3">
    <location>
        <begin position="1"/>
        <end position="18"/>
    </location>
</feature>
<protein>
    <submittedName>
        <fullName evidence="4">Uncharacterized protein</fullName>
    </submittedName>
</protein>
<gene>
    <name evidence="4" type="ORF">XELAEV_18029647mg</name>
</gene>
<feature type="compositionally biased region" description="Basic and acidic residues" evidence="2">
    <location>
        <begin position="249"/>
        <end position="271"/>
    </location>
</feature>
<feature type="compositionally biased region" description="Basic residues" evidence="2">
    <location>
        <begin position="223"/>
        <end position="245"/>
    </location>
</feature>
<accession>A0A974HHS4</accession>
<feature type="region of interest" description="Disordered" evidence="2">
    <location>
        <begin position="150"/>
        <end position="277"/>
    </location>
</feature>